<dbReference type="PANTHER" id="PTHR30344:SF4">
    <property type="entry name" value="CYCLASE, PUTATIVE (AFU_ORTHOLOGUE AFUA_6G11580)-RELATED"/>
    <property type="match status" value="1"/>
</dbReference>
<keyword evidence="2" id="KW-0732">Signal</keyword>
<dbReference type="GO" id="GO:0017057">
    <property type="term" value="F:6-phosphogluconolactonase activity"/>
    <property type="evidence" value="ECO:0007669"/>
    <property type="project" value="TreeGrafter"/>
</dbReference>
<dbReference type="InterPro" id="IPR015943">
    <property type="entry name" value="WD40/YVTN_repeat-like_dom_sf"/>
</dbReference>
<keyword evidence="4" id="KW-1185">Reference proteome</keyword>
<reference evidence="4" key="1">
    <citation type="journal article" date="2017" name="Genome Biol.">
        <title>Comparative genomics reveals high biological diversity and specific adaptations in the industrially and medically important fungal genus Aspergillus.</title>
        <authorList>
            <person name="de Vries R.P."/>
            <person name="Riley R."/>
            <person name="Wiebenga A."/>
            <person name="Aguilar-Osorio G."/>
            <person name="Amillis S."/>
            <person name="Uchima C.A."/>
            <person name="Anderluh G."/>
            <person name="Asadollahi M."/>
            <person name="Askin M."/>
            <person name="Barry K."/>
            <person name="Battaglia E."/>
            <person name="Bayram O."/>
            <person name="Benocci T."/>
            <person name="Braus-Stromeyer S.A."/>
            <person name="Caldana C."/>
            <person name="Canovas D."/>
            <person name="Cerqueira G.C."/>
            <person name="Chen F."/>
            <person name="Chen W."/>
            <person name="Choi C."/>
            <person name="Clum A."/>
            <person name="Dos Santos R.A."/>
            <person name="Damasio A.R."/>
            <person name="Diallinas G."/>
            <person name="Emri T."/>
            <person name="Fekete E."/>
            <person name="Flipphi M."/>
            <person name="Freyberg S."/>
            <person name="Gallo A."/>
            <person name="Gournas C."/>
            <person name="Habgood R."/>
            <person name="Hainaut M."/>
            <person name="Harispe M.L."/>
            <person name="Henrissat B."/>
            <person name="Hilden K.S."/>
            <person name="Hope R."/>
            <person name="Hossain A."/>
            <person name="Karabika E."/>
            <person name="Karaffa L."/>
            <person name="Karanyi Z."/>
            <person name="Krasevec N."/>
            <person name="Kuo A."/>
            <person name="Kusch H."/>
            <person name="LaButti K."/>
            <person name="Lagendijk E.L."/>
            <person name="Lapidus A."/>
            <person name="Levasseur A."/>
            <person name="Lindquist E."/>
            <person name="Lipzen A."/>
            <person name="Logrieco A.F."/>
            <person name="MacCabe A."/>
            <person name="Maekelae M.R."/>
            <person name="Malavazi I."/>
            <person name="Melin P."/>
            <person name="Meyer V."/>
            <person name="Mielnichuk N."/>
            <person name="Miskei M."/>
            <person name="Molnar A.P."/>
            <person name="Mule G."/>
            <person name="Ngan C.Y."/>
            <person name="Orejas M."/>
            <person name="Orosz E."/>
            <person name="Ouedraogo J.P."/>
            <person name="Overkamp K.M."/>
            <person name="Park H.-S."/>
            <person name="Perrone G."/>
            <person name="Piumi F."/>
            <person name="Punt P.J."/>
            <person name="Ram A.F."/>
            <person name="Ramon A."/>
            <person name="Rauscher S."/>
            <person name="Record E."/>
            <person name="Riano-Pachon D.M."/>
            <person name="Robert V."/>
            <person name="Roehrig J."/>
            <person name="Ruller R."/>
            <person name="Salamov A."/>
            <person name="Salih N.S."/>
            <person name="Samson R.A."/>
            <person name="Sandor E."/>
            <person name="Sanguinetti M."/>
            <person name="Schuetze T."/>
            <person name="Sepcic K."/>
            <person name="Shelest E."/>
            <person name="Sherlock G."/>
            <person name="Sophianopoulou V."/>
            <person name="Squina F.M."/>
            <person name="Sun H."/>
            <person name="Susca A."/>
            <person name="Todd R.B."/>
            <person name="Tsang A."/>
            <person name="Unkles S.E."/>
            <person name="van de Wiele N."/>
            <person name="van Rossen-Uffink D."/>
            <person name="Oliveira J.V."/>
            <person name="Vesth T.C."/>
            <person name="Visser J."/>
            <person name="Yu J.-H."/>
            <person name="Zhou M."/>
            <person name="Andersen M.R."/>
            <person name="Archer D.B."/>
            <person name="Baker S.E."/>
            <person name="Benoit I."/>
            <person name="Brakhage A.A."/>
            <person name="Braus G.H."/>
            <person name="Fischer R."/>
            <person name="Frisvad J.C."/>
            <person name="Goldman G.H."/>
            <person name="Houbraken J."/>
            <person name="Oakley B."/>
            <person name="Pocsi I."/>
            <person name="Scazzocchio C."/>
            <person name="Seiboth B."/>
            <person name="vanKuyk P.A."/>
            <person name="Wortman J."/>
            <person name="Dyer P.S."/>
            <person name="Grigoriev I.V."/>
        </authorList>
    </citation>
    <scope>NUCLEOTIDE SEQUENCE [LARGE SCALE GENOMIC DNA]</scope>
    <source>
        <strain evidence="4">CBS 593.65</strain>
    </source>
</reference>
<dbReference type="VEuPathDB" id="FungiDB:ASPSYDRAFT_95555"/>
<dbReference type="Pfam" id="PF10282">
    <property type="entry name" value="Lactonase"/>
    <property type="match status" value="1"/>
</dbReference>
<proteinExistence type="inferred from homology"/>
<dbReference type="SUPFAM" id="SSF75011">
    <property type="entry name" value="3-carboxy-cis,cis-mucoante lactonizing enzyme"/>
    <property type="match status" value="1"/>
</dbReference>
<dbReference type="InterPro" id="IPR019405">
    <property type="entry name" value="Lactonase_7-beta_prop"/>
</dbReference>
<dbReference type="PANTHER" id="PTHR30344">
    <property type="entry name" value="6-PHOSPHOGLUCONOLACTONASE-RELATED"/>
    <property type="match status" value="1"/>
</dbReference>
<evidence type="ECO:0000313" key="4">
    <source>
        <dbReference type="Proteomes" id="UP000184356"/>
    </source>
</evidence>
<name>A0A1L9SZ56_9EURO</name>
<evidence type="ECO:0000256" key="2">
    <source>
        <dbReference type="SAM" id="SignalP"/>
    </source>
</evidence>
<organism evidence="3 4">
    <name type="scientific">Aspergillus sydowii CBS 593.65</name>
    <dbReference type="NCBI Taxonomy" id="1036612"/>
    <lineage>
        <taxon>Eukaryota</taxon>
        <taxon>Fungi</taxon>
        <taxon>Dikarya</taxon>
        <taxon>Ascomycota</taxon>
        <taxon>Pezizomycotina</taxon>
        <taxon>Eurotiomycetes</taxon>
        <taxon>Eurotiomycetidae</taxon>
        <taxon>Eurotiales</taxon>
        <taxon>Aspergillaceae</taxon>
        <taxon>Aspergillus</taxon>
        <taxon>Aspergillus subgen. Nidulantes</taxon>
    </lineage>
</organism>
<protein>
    <recommendedName>
        <fullName evidence="5">Carboxy-cis,cis-muconate cyclase</fullName>
    </recommendedName>
</protein>
<feature type="chain" id="PRO_5013335920" description="Carboxy-cis,cis-muconate cyclase" evidence="2">
    <location>
        <begin position="20"/>
        <end position="339"/>
    </location>
</feature>
<accession>A0A1L9SZ56</accession>
<dbReference type="EMBL" id="KV878601">
    <property type="protein sequence ID" value="OJJ52458.1"/>
    <property type="molecule type" value="Genomic_DNA"/>
</dbReference>
<feature type="signal peptide" evidence="2">
    <location>
        <begin position="1"/>
        <end position="19"/>
    </location>
</feature>
<evidence type="ECO:0000256" key="1">
    <source>
        <dbReference type="ARBA" id="ARBA00005564"/>
    </source>
</evidence>
<gene>
    <name evidence="3" type="ORF">ASPSYDRAFT_95555</name>
</gene>
<evidence type="ECO:0008006" key="5">
    <source>
        <dbReference type="Google" id="ProtNLM"/>
    </source>
</evidence>
<dbReference type="Proteomes" id="UP000184356">
    <property type="component" value="Unassembled WGS sequence"/>
</dbReference>
<dbReference type="AlphaFoldDB" id="A0A1L9SZ56"/>
<dbReference type="OrthoDB" id="423498at2759"/>
<evidence type="ECO:0000313" key="3">
    <source>
        <dbReference type="EMBL" id="OJJ52458.1"/>
    </source>
</evidence>
<dbReference type="InterPro" id="IPR050282">
    <property type="entry name" value="Cycloisomerase_2"/>
</dbReference>
<dbReference type="Gene3D" id="2.130.10.10">
    <property type="entry name" value="YVTN repeat-like/Quinoprotein amine dehydrogenase"/>
    <property type="match status" value="1"/>
</dbReference>
<comment type="similarity">
    <text evidence="1">Belongs to the cycloisomerase 2 family.</text>
</comment>
<dbReference type="RefSeq" id="XP_040696264.1">
    <property type="nucleotide sequence ID" value="XM_040853133.1"/>
</dbReference>
<sequence>MHMLKTAFCLLWLGGNATAILHNLYVGSFNASAIHHVSFDDEKLTLSLVQSFSAADPHYWIGFDHDKKNIYTTSGSKWTSYKIADNLSIVLEQSLPLTGSCPGSQSIFLKASPKPPYRAIDYGPGSGVHGLAFGSCNEMLYSADDTGNAVWRHRVDTNTGRLQFMERMDAPVPGANPRHIVVHPHGAVAYVVFEGTNQLAVYTIKTGGKLFYTNMSYPLILSEDRNADFWSDEVSLSYSHSYLWATSRSYQTGIPGYVTAFALSPSGMIDSQLFLTPTLTSCGLANAVTPSDFLDEFLALTDNEVGFVQIWRFDGKNAAIVDTLELDGEGCCANAIWYD</sequence>
<dbReference type="GeneID" id="63769206"/>
<dbReference type="STRING" id="1036612.A0A1L9SZ56"/>